<dbReference type="RefSeq" id="WP_376811024.1">
    <property type="nucleotide sequence ID" value="NZ_JBHSDY010000001.1"/>
</dbReference>
<protein>
    <recommendedName>
        <fullName evidence="7">Phosphatidylglycerol--prolipoprotein diacylglyceryl transferase</fullName>
        <ecNumber evidence="7">2.5.1.145</ecNumber>
    </recommendedName>
</protein>
<dbReference type="NCBIfam" id="TIGR00544">
    <property type="entry name" value="lgt"/>
    <property type="match status" value="1"/>
</dbReference>
<feature type="transmembrane region" description="Helical" evidence="7">
    <location>
        <begin position="121"/>
        <end position="141"/>
    </location>
</feature>
<dbReference type="PANTHER" id="PTHR30589:SF0">
    <property type="entry name" value="PHOSPHATIDYLGLYCEROL--PROLIPOPROTEIN DIACYLGLYCERYL TRANSFERASE"/>
    <property type="match status" value="1"/>
</dbReference>
<comment type="catalytic activity">
    <reaction evidence="7">
        <text>L-cysteinyl-[prolipoprotein] + a 1,2-diacyl-sn-glycero-3-phospho-(1'-sn-glycerol) = an S-1,2-diacyl-sn-glyceryl-L-cysteinyl-[prolipoprotein] + sn-glycerol 1-phosphate + H(+)</text>
        <dbReference type="Rhea" id="RHEA:56712"/>
        <dbReference type="Rhea" id="RHEA-COMP:14679"/>
        <dbReference type="Rhea" id="RHEA-COMP:14680"/>
        <dbReference type="ChEBI" id="CHEBI:15378"/>
        <dbReference type="ChEBI" id="CHEBI:29950"/>
        <dbReference type="ChEBI" id="CHEBI:57685"/>
        <dbReference type="ChEBI" id="CHEBI:64716"/>
        <dbReference type="ChEBI" id="CHEBI:140658"/>
        <dbReference type="EC" id="2.5.1.145"/>
    </reaction>
</comment>
<keyword evidence="4 7" id="KW-0812">Transmembrane</keyword>
<dbReference type="Pfam" id="PF01790">
    <property type="entry name" value="LGT"/>
    <property type="match status" value="1"/>
</dbReference>
<comment type="function">
    <text evidence="7">Catalyzes the transfer of the diacylglyceryl group from phosphatidylglycerol to the sulfhydryl group of the N-terminal cysteine of a prolipoprotein, the first step in the formation of mature lipoproteins.</text>
</comment>
<feature type="transmembrane region" description="Helical" evidence="7">
    <location>
        <begin position="176"/>
        <end position="194"/>
    </location>
</feature>
<keyword evidence="9" id="KW-1185">Reference proteome</keyword>
<feature type="transmembrane region" description="Helical" evidence="7">
    <location>
        <begin position="97"/>
        <end position="114"/>
    </location>
</feature>
<organism evidence="8 9">
    <name type="scientific">Castellaniella hirudinis</name>
    <dbReference type="NCBI Taxonomy" id="1144617"/>
    <lineage>
        <taxon>Bacteria</taxon>
        <taxon>Pseudomonadati</taxon>
        <taxon>Pseudomonadota</taxon>
        <taxon>Betaproteobacteria</taxon>
        <taxon>Burkholderiales</taxon>
        <taxon>Alcaligenaceae</taxon>
        <taxon>Castellaniella</taxon>
    </lineage>
</organism>
<evidence type="ECO:0000256" key="2">
    <source>
        <dbReference type="ARBA" id="ARBA00022475"/>
    </source>
</evidence>
<feature type="binding site" evidence="7">
    <location>
        <position position="140"/>
    </location>
    <ligand>
        <name>a 1,2-diacyl-sn-glycero-3-phospho-(1'-sn-glycerol)</name>
        <dbReference type="ChEBI" id="CHEBI:64716"/>
    </ligand>
</feature>
<evidence type="ECO:0000313" key="8">
    <source>
        <dbReference type="EMBL" id="MFC4296435.1"/>
    </source>
</evidence>
<keyword evidence="5 7" id="KW-1133">Transmembrane helix</keyword>
<feature type="transmembrane region" description="Helical" evidence="7">
    <location>
        <begin position="238"/>
        <end position="257"/>
    </location>
</feature>
<dbReference type="EC" id="2.5.1.145" evidence="7"/>
<evidence type="ECO:0000256" key="5">
    <source>
        <dbReference type="ARBA" id="ARBA00022989"/>
    </source>
</evidence>
<evidence type="ECO:0000256" key="7">
    <source>
        <dbReference type="HAMAP-Rule" id="MF_01147"/>
    </source>
</evidence>
<feature type="transmembrane region" description="Helical" evidence="7">
    <location>
        <begin position="18"/>
        <end position="36"/>
    </location>
</feature>
<comment type="subcellular location">
    <subcellularLocation>
        <location evidence="7">Cell membrane</location>
        <topology evidence="7">Multi-pass membrane protein</topology>
    </subcellularLocation>
</comment>
<dbReference type="EMBL" id="JBHSDY010000001">
    <property type="protein sequence ID" value="MFC4296435.1"/>
    <property type="molecule type" value="Genomic_DNA"/>
</dbReference>
<dbReference type="Proteomes" id="UP001595756">
    <property type="component" value="Unassembled WGS sequence"/>
</dbReference>
<evidence type="ECO:0000256" key="1">
    <source>
        <dbReference type="ARBA" id="ARBA00007150"/>
    </source>
</evidence>
<proteinExistence type="inferred from homology"/>
<keyword evidence="2 7" id="KW-1003">Cell membrane</keyword>
<reference evidence="9" key="1">
    <citation type="journal article" date="2019" name="Int. J. Syst. Evol. Microbiol.">
        <title>The Global Catalogue of Microorganisms (GCM) 10K type strain sequencing project: providing services to taxonomists for standard genome sequencing and annotation.</title>
        <authorList>
            <consortium name="The Broad Institute Genomics Platform"/>
            <consortium name="The Broad Institute Genome Sequencing Center for Infectious Disease"/>
            <person name="Wu L."/>
            <person name="Ma J."/>
        </authorList>
    </citation>
    <scope>NUCLEOTIDE SEQUENCE [LARGE SCALE GENOMIC DNA]</scope>
    <source>
        <strain evidence="9">CGMCC 1.19029</strain>
    </source>
</reference>
<name>A0ABV8RU65_9BURK</name>
<comment type="pathway">
    <text evidence="7">Protein modification; lipoprotein biosynthesis (diacylglyceryl transfer).</text>
</comment>
<evidence type="ECO:0000256" key="6">
    <source>
        <dbReference type="ARBA" id="ARBA00023136"/>
    </source>
</evidence>
<dbReference type="HAMAP" id="MF_01147">
    <property type="entry name" value="Lgt"/>
    <property type="match status" value="1"/>
</dbReference>
<evidence type="ECO:0000313" key="9">
    <source>
        <dbReference type="Proteomes" id="UP001595756"/>
    </source>
</evidence>
<dbReference type="PROSITE" id="PS01311">
    <property type="entry name" value="LGT"/>
    <property type="match status" value="1"/>
</dbReference>
<gene>
    <name evidence="7 8" type="primary">lgt</name>
    <name evidence="8" type="ORF">ACFO0J_00080</name>
</gene>
<evidence type="ECO:0000256" key="3">
    <source>
        <dbReference type="ARBA" id="ARBA00022679"/>
    </source>
</evidence>
<dbReference type="GO" id="GO:0008961">
    <property type="term" value="F:phosphatidylglycerol-prolipoprotein diacylglyceryl transferase activity"/>
    <property type="evidence" value="ECO:0007669"/>
    <property type="project" value="UniProtKB-EC"/>
</dbReference>
<evidence type="ECO:0000256" key="4">
    <source>
        <dbReference type="ARBA" id="ARBA00022692"/>
    </source>
</evidence>
<sequence>MPFPHIDPIALQIGPIAIHWYGLMYLAGFGLAWLLGRWRIQHHPVPEGLTLRDLEDIIFYGVLGVVLGGRLGYVLFYKFDDYLAHPLSIFEVWQGGMSFHGGLIGVILAMLYFARKRGQPLLAIGDFIAPLIPLGLAAGRLGNFINGELWGRPTDLPWGMVFPGAGDGTPRHPSQLYEMGLEGFALFALVWWFARKPHPTGQVGAVFLMGYGLFRFLVEFTREPDNFLGLLAGGLSMGQLLSLPMILAGLALFIWAAKRSSPAPTR</sequence>
<accession>A0ABV8RU65</accession>
<keyword evidence="6 7" id="KW-0472">Membrane</keyword>
<feature type="transmembrane region" description="Helical" evidence="7">
    <location>
        <begin position="201"/>
        <end position="218"/>
    </location>
</feature>
<comment type="similarity">
    <text evidence="1 7">Belongs to the Lgt family.</text>
</comment>
<comment type="caution">
    <text evidence="8">The sequence shown here is derived from an EMBL/GenBank/DDBJ whole genome shotgun (WGS) entry which is preliminary data.</text>
</comment>
<dbReference type="InterPro" id="IPR001640">
    <property type="entry name" value="Lgt"/>
</dbReference>
<feature type="transmembrane region" description="Helical" evidence="7">
    <location>
        <begin position="57"/>
        <end position="77"/>
    </location>
</feature>
<keyword evidence="3 7" id="KW-0808">Transferase</keyword>
<dbReference type="PANTHER" id="PTHR30589">
    <property type="entry name" value="PROLIPOPROTEIN DIACYLGLYCERYL TRANSFERASE"/>
    <property type="match status" value="1"/>
</dbReference>